<dbReference type="AlphaFoldDB" id="A0AAW2EYN2"/>
<proteinExistence type="predicted"/>
<name>A0AAW2EYN2_9HYME</name>
<gene>
    <name evidence="1" type="ORF">PUN28_014917</name>
</gene>
<dbReference type="Proteomes" id="UP001430953">
    <property type="component" value="Unassembled WGS sequence"/>
</dbReference>
<dbReference type="EMBL" id="JADYXP020000016">
    <property type="protein sequence ID" value="KAL0107980.1"/>
    <property type="molecule type" value="Genomic_DNA"/>
</dbReference>
<organism evidence="1 2">
    <name type="scientific">Cardiocondyla obscurior</name>
    <dbReference type="NCBI Taxonomy" id="286306"/>
    <lineage>
        <taxon>Eukaryota</taxon>
        <taxon>Metazoa</taxon>
        <taxon>Ecdysozoa</taxon>
        <taxon>Arthropoda</taxon>
        <taxon>Hexapoda</taxon>
        <taxon>Insecta</taxon>
        <taxon>Pterygota</taxon>
        <taxon>Neoptera</taxon>
        <taxon>Endopterygota</taxon>
        <taxon>Hymenoptera</taxon>
        <taxon>Apocrita</taxon>
        <taxon>Aculeata</taxon>
        <taxon>Formicoidea</taxon>
        <taxon>Formicidae</taxon>
        <taxon>Myrmicinae</taxon>
        <taxon>Cardiocondyla</taxon>
    </lineage>
</organism>
<evidence type="ECO:0000313" key="2">
    <source>
        <dbReference type="Proteomes" id="UP001430953"/>
    </source>
</evidence>
<protein>
    <submittedName>
        <fullName evidence="1">Uncharacterized protein</fullName>
    </submittedName>
</protein>
<evidence type="ECO:0000313" key="1">
    <source>
        <dbReference type="EMBL" id="KAL0107980.1"/>
    </source>
</evidence>
<accession>A0AAW2EYN2</accession>
<comment type="caution">
    <text evidence="1">The sequence shown here is derived from an EMBL/GenBank/DDBJ whole genome shotgun (WGS) entry which is preliminary data.</text>
</comment>
<reference evidence="1 2" key="1">
    <citation type="submission" date="2023-03" db="EMBL/GenBank/DDBJ databases">
        <title>High recombination rates correlate with genetic variation in Cardiocondyla obscurior ants.</title>
        <authorList>
            <person name="Errbii M."/>
        </authorList>
    </citation>
    <scope>NUCLEOTIDE SEQUENCE [LARGE SCALE GENOMIC DNA]</scope>
    <source>
        <strain evidence="1">Alpha-2009</strain>
        <tissue evidence="1">Whole body</tissue>
    </source>
</reference>
<keyword evidence="2" id="KW-1185">Reference proteome</keyword>
<sequence length="146" mass="16600">MRANEACRIALKSPCFRKQTMSRITETANRCKVADRIVLRDSRPLVTYGGKSGDNIDSCEKSHRHICEIATSSMTARNDTCGEILFNSPAIDVNYWNIVVPSTARPFLPLTLRDRPSSVTKREMKATDIKPEMKNVKFKIIIKKKR</sequence>